<organism evidence="2">
    <name type="scientific">uncultured Gemmatimonadota bacterium</name>
    <dbReference type="NCBI Taxonomy" id="203437"/>
    <lineage>
        <taxon>Bacteria</taxon>
        <taxon>Pseudomonadati</taxon>
        <taxon>Gemmatimonadota</taxon>
        <taxon>environmental samples</taxon>
    </lineage>
</organism>
<feature type="region of interest" description="Disordered" evidence="1">
    <location>
        <begin position="1"/>
        <end position="104"/>
    </location>
</feature>
<sequence length="119" mass="12871">MADTRCVPPRGTHRAAPDFRRSPPLQEDRYGPTQDGRRHPSDPRARVPCGAVDRSGAQGIRGKASRGREHARIQLRQARAGDAWPQVGRGMVGGGGGRAKRHRGTEMNVSVPLCLCVSV</sequence>
<dbReference type="EMBL" id="CADCTW010000048">
    <property type="protein sequence ID" value="CAA9306212.1"/>
    <property type="molecule type" value="Genomic_DNA"/>
</dbReference>
<protein>
    <submittedName>
        <fullName evidence="2">Uncharacterized protein</fullName>
    </submittedName>
</protein>
<dbReference type="AlphaFoldDB" id="A0A6J4KHL7"/>
<evidence type="ECO:0000313" key="2">
    <source>
        <dbReference type="EMBL" id="CAA9306212.1"/>
    </source>
</evidence>
<feature type="compositionally biased region" description="Basic and acidic residues" evidence="1">
    <location>
        <begin position="15"/>
        <end position="45"/>
    </location>
</feature>
<reference evidence="2" key="1">
    <citation type="submission" date="2020-02" db="EMBL/GenBank/DDBJ databases">
        <authorList>
            <person name="Meier V. D."/>
        </authorList>
    </citation>
    <scope>NUCLEOTIDE SEQUENCE</scope>
    <source>
        <strain evidence="2">AVDCRST_MAG68</strain>
    </source>
</reference>
<name>A0A6J4KHL7_9BACT</name>
<gene>
    <name evidence="2" type="ORF">AVDCRST_MAG68-836</name>
</gene>
<accession>A0A6J4KHL7</accession>
<proteinExistence type="predicted"/>
<evidence type="ECO:0000256" key="1">
    <source>
        <dbReference type="SAM" id="MobiDB-lite"/>
    </source>
</evidence>